<accession>A0A563EAZ6</accession>
<evidence type="ECO:0000256" key="1">
    <source>
        <dbReference type="ARBA" id="ARBA00023002"/>
    </source>
</evidence>
<dbReference type="EMBL" id="VCQV01000001">
    <property type="protein sequence ID" value="TWP38964.1"/>
    <property type="molecule type" value="Genomic_DNA"/>
</dbReference>
<dbReference type="AlphaFoldDB" id="A0A563EAZ6"/>
<dbReference type="GO" id="GO:0016627">
    <property type="term" value="F:oxidoreductase activity, acting on the CH-CH group of donors"/>
    <property type="evidence" value="ECO:0007669"/>
    <property type="project" value="TreeGrafter"/>
</dbReference>
<dbReference type="GO" id="GO:0005829">
    <property type="term" value="C:cytosol"/>
    <property type="evidence" value="ECO:0007669"/>
    <property type="project" value="TreeGrafter"/>
</dbReference>
<feature type="domain" description="Pyridoxamine 5'-phosphate oxidase N-terminal" evidence="2">
    <location>
        <begin position="4"/>
        <end position="94"/>
    </location>
</feature>
<name>A0A563EAZ6_9MICO</name>
<keyword evidence="1" id="KW-0560">Oxidoreductase</keyword>
<dbReference type="RefSeq" id="WP_146314746.1">
    <property type="nucleotide sequence ID" value="NZ_VCQV01000001.1"/>
</dbReference>
<reference evidence="3 4" key="1">
    <citation type="submission" date="2019-05" db="EMBL/GenBank/DDBJ databases">
        <authorList>
            <person name="Lee S.D."/>
        </authorList>
    </citation>
    <scope>NUCLEOTIDE SEQUENCE [LARGE SCALE GENOMIC DNA]</scope>
    <source>
        <strain evidence="3 4">C5-26</strain>
    </source>
</reference>
<dbReference type="InterPro" id="IPR052019">
    <property type="entry name" value="F420H2_bilvrd_red/Heme_oxyg"/>
</dbReference>
<gene>
    <name evidence="3" type="ORF">FGL98_00780</name>
</gene>
<dbReference type="InterPro" id="IPR011576">
    <property type="entry name" value="Pyridox_Oxase_N"/>
</dbReference>
<dbReference type="InterPro" id="IPR019920">
    <property type="entry name" value="F420-binding_dom_put"/>
</dbReference>
<proteinExistence type="predicted"/>
<organism evidence="3 4">
    <name type="scientific">Leekyejoonella antrihumi</name>
    <dbReference type="NCBI Taxonomy" id="1660198"/>
    <lineage>
        <taxon>Bacteria</taxon>
        <taxon>Bacillati</taxon>
        <taxon>Actinomycetota</taxon>
        <taxon>Actinomycetes</taxon>
        <taxon>Micrococcales</taxon>
        <taxon>Dermacoccaceae</taxon>
        <taxon>Leekyejoonella</taxon>
    </lineage>
</organism>
<dbReference type="Pfam" id="PF01243">
    <property type="entry name" value="PNPOx_N"/>
    <property type="match status" value="1"/>
</dbReference>
<comment type="caution">
    <text evidence="3">The sequence shown here is derived from an EMBL/GenBank/DDBJ whole genome shotgun (WGS) entry which is preliminary data.</text>
</comment>
<evidence type="ECO:0000259" key="2">
    <source>
        <dbReference type="Pfam" id="PF01243"/>
    </source>
</evidence>
<sequence>MSDDSLRNLIASGGLLTLATIKRDGRPQMSLVSYAYDRVQDLVRVSITADRAKTANLRRDPRATLMIRSDDGWSYAVADADATLLPVCERTDDASVDELVDIFRRVQGEHSDWDEFRQAMVDDKRLPLHLKLTHLYGSAR</sequence>
<dbReference type="Proteomes" id="UP000320244">
    <property type="component" value="Unassembled WGS sequence"/>
</dbReference>
<evidence type="ECO:0000313" key="4">
    <source>
        <dbReference type="Proteomes" id="UP000320244"/>
    </source>
</evidence>
<dbReference type="NCBIfam" id="TIGR03618">
    <property type="entry name" value="Rv1155_F420"/>
    <property type="match status" value="1"/>
</dbReference>
<protein>
    <submittedName>
        <fullName evidence="3">PPOX class F420-dependent oxidoreductase</fullName>
    </submittedName>
</protein>
<dbReference type="PANTHER" id="PTHR35176">
    <property type="entry name" value="HEME OXYGENASE HI_0854-RELATED"/>
    <property type="match status" value="1"/>
</dbReference>
<dbReference type="SUPFAM" id="SSF50475">
    <property type="entry name" value="FMN-binding split barrel"/>
    <property type="match status" value="1"/>
</dbReference>
<dbReference type="InterPro" id="IPR012349">
    <property type="entry name" value="Split_barrel_FMN-bd"/>
</dbReference>
<dbReference type="OrthoDB" id="1094370at2"/>
<dbReference type="Gene3D" id="2.30.110.10">
    <property type="entry name" value="Electron Transport, Fmn-binding Protein, Chain A"/>
    <property type="match status" value="1"/>
</dbReference>
<keyword evidence="4" id="KW-1185">Reference proteome</keyword>
<evidence type="ECO:0000313" key="3">
    <source>
        <dbReference type="EMBL" id="TWP38964.1"/>
    </source>
</evidence>
<dbReference type="GO" id="GO:0070967">
    <property type="term" value="F:coenzyme F420 binding"/>
    <property type="evidence" value="ECO:0007669"/>
    <property type="project" value="TreeGrafter"/>
</dbReference>
<dbReference type="PANTHER" id="PTHR35176:SF2">
    <property type="entry name" value="F420H(2)-DEPENDENT REDUCTASE RV1155"/>
    <property type="match status" value="1"/>
</dbReference>
<reference evidence="3 4" key="2">
    <citation type="submission" date="2019-08" db="EMBL/GenBank/DDBJ databases">
        <title>Jejuicoccus antrihumi gen. nov., sp. nov., a new member of the family Dermacoccaceae isolated from a cave.</title>
        <authorList>
            <person name="Schumann P."/>
            <person name="Kim I.S."/>
        </authorList>
    </citation>
    <scope>NUCLEOTIDE SEQUENCE [LARGE SCALE GENOMIC DNA]</scope>
    <source>
        <strain evidence="3 4">C5-26</strain>
    </source>
</reference>